<evidence type="ECO:0000313" key="1">
    <source>
        <dbReference type="EMBL" id="QDS97072.1"/>
    </source>
</evidence>
<dbReference type="AlphaFoldDB" id="A0A517MQC8"/>
<gene>
    <name evidence="1" type="ORF">HG15A2_03310</name>
</gene>
<sequence>MSPGRLRALAEAILRRRNTSTSRGEAASYRLTARAAELVAVAELLAAGNEGRDEFVAWLVQEGATALLDQPSEGKS</sequence>
<evidence type="ECO:0000313" key="2">
    <source>
        <dbReference type="Proteomes" id="UP000319852"/>
    </source>
</evidence>
<dbReference type="KEGG" id="amob:HG15A2_03310"/>
<dbReference type="Proteomes" id="UP000319852">
    <property type="component" value="Chromosome"/>
</dbReference>
<accession>A0A517MQC8</accession>
<organism evidence="1 2">
    <name type="scientific">Adhaeretor mobilis</name>
    <dbReference type="NCBI Taxonomy" id="1930276"/>
    <lineage>
        <taxon>Bacteria</taxon>
        <taxon>Pseudomonadati</taxon>
        <taxon>Planctomycetota</taxon>
        <taxon>Planctomycetia</taxon>
        <taxon>Pirellulales</taxon>
        <taxon>Lacipirellulaceae</taxon>
        <taxon>Adhaeretor</taxon>
    </lineage>
</organism>
<proteinExistence type="predicted"/>
<dbReference type="EMBL" id="CP036263">
    <property type="protein sequence ID" value="QDS97072.1"/>
    <property type="molecule type" value="Genomic_DNA"/>
</dbReference>
<keyword evidence="2" id="KW-1185">Reference proteome</keyword>
<reference evidence="1 2" key="1">
    <citation type="submission" date="2019-02" db="EMBL/GenBank/DDBJ databases">
        <title>Deep-cultivation of Planctomycetes and their phenomic and genomic characterization uncovers novel biology.</title>
        <authorList>
            <person name="Wiegand S."/>
            <person name="Jogler M."/>
            <person name="Boedeker C."/>
            <person name="Pinto D."/>
            <person name="Vollmers J."/>
            <person name="Rivas-Marin E."/>
            <person name="Kohn T."/>
            <person name="Peeters S.H."/>
            <person name="Heuer A."/>
            <person name="Rast P."/>
            <person name="Oberbeckmann S."/>
            <person name="Bunk B."/>
            <person name="Jeske O."/>
            <person name="Meyerdierks A."/>
            <person name="Storesund J.E."/>
            <person name="Kallscheuer N."/>
            <person name="Luecker S."/>
            <person name="Lage O.M."/>
            <person name="Pohl T."/>
            <person name="Merkel B.J."/>
            <person name="Hornburger P."/>
            <person name="Mueller R.-W."/>
            <person name="Bruemmer F."/>
            <person name="Labrenz M."/>
            <person name="Spormann A.M."/>
            <person name="Op den Camp H."/>
            <person name="Overmann J."/>
            <person name="Amann R."/>
            <person name="Jetten M.S.M."/>
            <person name="Mascher T."/>
            <person name="Medema M.H."/>
            <person name="Devos D.P."/>
            <person name="Kaster A.-K."/>
            <person name="Ovreas L."/>
            <person name="Rohde M."/>
            <person name="Galperin M.Y."/>
            <person name="Jogler C."/>
        </authorList>
    </citation>
    <scope>NUCLEOTIDE SEQUENCE [LARGE SCALE GENOMIC DNA]</scope>
    <source>
        <strain evidence="1 2">HG15A2</strain>
    </source>
</reference>
<name>A0A517MQC8_9BACT</name>
<protein>
    <submittedName>
        <fullName evidence="1">Uncharacterized protein</fullName>
    </submittedName>
</protein>